<comment type="caution">
    <text evidence="1">The sequence shown here is derived from an EMBL/GenBank/DDBJ whole genome shotgun (WGS) entry which is preliminary data.</text>
</comment>
<dbReference type="EMBL" id="JEMT01025802">
    <property type="protein sequence ID" value="EXX61144.1"/>
    <property type="molecule type" value="Genomic_DNA"/>
</dbReference>
<organism evidence="1 2">
    <name type="scientific">Rhizophagus irregularis (strain DAOM 197198w)</name>
    <name type="common">Glomus intraradices</name>
    <dbReference type="NCBI Taxonomy" id="1432141"/>
    <lineage>
        <taxon>Eukaryota</taxon>
        <taxon>Fungi</taxon>
        <taxon>Fungi incertae sedis</taxon>
        <taxon>Mucoromycota</taxon>
        <taxon>Glomeromycotina</taxon>
        <taxon>Glomeromycetes</taxon>
        <taxon>Glomerales</taxon>
        <taxon>Glomeraceae</taxon>
        <taxon>Rhizophagus</taxon>
    </lineage>
</organism>
<keyword evidence="2" id="KW-1185">Reference proteome</keyword>
<evidence type="ECO:0000313" key="2">
    <source>
        <dbReference type="Proteomes" id="UP000022910"/>
    </source>
</evidence>
<dbReference type="AlphaFoldDB" id="A0A015K1A8"/>
<dbReference type="HOGENOM" id="CLU_1251238_0_0_1"/>
<sequence length="221" mass="25891">MDFTTHKTFEFYLSYNTRIYRVTNTALNKFEIAQLLNNGINLSHIPGHHFPHHYYIQFLIRQFVESQIYQPNVQQQSFGFQPNSQVYSSDSTNPLNNNNNEPNILINDGTHINIASPAPQNTFEFYLPSPYDMFIYHVTYTELHSFEIAQLLNNNCIIQFLNHYNTLIQQQLQQQVQLSVENYNNNIQQPTFDTVSIQVYSDNENMSAENMQDGAQTQNDY</sequence>
<accession>A0A015K1A8</accession>
<protein>
    <submittedName>
        <fullName evidence="1">Uncharacterized protein</fullName>
    </submittedName>
</protein>
<proteinExistence type="predicted"/>
<reference evidence="1 2" key="1">
    <citation type="submission" date="2014-02" db="EMBL/GenBank/DDBJ databases">
        <title>Single nucleus genome sequencing reveals high similarity among nuclei of an endomycorrhizal fungus.</title>
        <authorList>
            <person name="Lin K."/>
            <person name="Geurts R."/>
            <person name="Zhang Z."/>
            <person name="Limpens E."/>
            <person name="Saunders D.G."/>
            <person name="Mu D."/>
            <person name="Pang E."/>
            <person name="Cao H."/>
            <person name="Cha H."/>
            <person name="Lin T."/>
            <person name="Zhou Q."/>
            <person name="Shang Y."/>
            <person name="Li Y."/>
            <person name="Ivanov S."/>
            <person name="Sharma T."/>
            <person name="Velzen R.V."/>
            <person name="Ruijter N.D."/>
            <person name="Aanen D.K."/>
            <person name="Win J."/>
            <person name="Kamoun S."/>
            <person name="Bisseling T."/>
            <person name="Huang S."/>
        </authorList>
    </citation>
    <scope>NUCLEOTIDE SEQUENCE [LARGE SCALE GENOMIC DNA]</scope>
    <source>
        <strain evidence="2">DAOM197198w</strain>
    </source>
</reference>
<evidence type="ECO:0000313" key="1">
    <source>
        <dbReference type="EMBL" id="EXX61144.1"/>
    </source>
</evidence>
<dbReference type="OrthoDB" id="2352139at2759"/>
<name>A0A015K1A8_RHIIW</name>
<gene>
    <name evidence="1" type="ORF">RirG_173780</name>
</gene>
<dbReference type="Proteomes" id="UP000022910">
    <property type="component" value="Unassembled WGS sequence"/>
</dbReference>